<accession>A0A090AIZ6</accession>
<sequence length="156" mass="17327">MQDLSSATTSLNQVNPGIKAVLPQLVGLTVLDIGGGKFDANKIYATGLGVKLYVYDKFNRSEVENQAALACNPDAIVCNNVLNVIDDGQALRNLIALCASYQVPCYFSVYEGDKSGISNASKKDCWQRNWRIEDYLPILKKYFQQVERQGKLIICR</sequence>
<dbReference type="AlphaFoldDB" id="A0A090AIZ6"/>
<dbReference type="HOGENOM" id="CLU_1685769_0_0_6"/>
<evidence type="ECO:0000313" key="2">
    <source>
        <dbReference type="Proteomes" id="UP000031623"/>
    </source>
</evidence>
<dbReference type="Proteomes" id="UP000031623">
    <property type="component" value="Chromosome"/>
</dbReference>
<proteinExistence type="predicted"/>
<keyword evidence="2" id="KW-1185">Reference proteome</keyword>
<protein>
    <submittedName>
        <fullName evidence="1">Uncharacterized protein</fullName>
    </submittedName>
</protein>
<evidence type="ECO:0000313" key="1">
    <source>
        <dbReference type="EMBL" id="BAP57374.1"/>
    </source>
</evidence>
<gene>
    <name evidence="1" type="ORF">THII_3077</name>
</gene>
<dbReference type="STRING" id="40754.THII_3077"/>
<dbReference type="KEGG" id="tig:THII_3077"/>
<organism evidence="1 2">
    <name type="scientific">Thioploca ingrica</name>
    <dbReference type="NCBI Taxonomy" id="40754"/>
    <lineage>
        <taxon>Bacteria</taxon>
        <taxon>Pseudomonadati</taxon>
        <taxon>Pseudomonadota</taxon>
        <taxon>Gammaproteobacteria</taxon>
        <taxon>Thiotrichales</taxon>
        <taxon>Thiotrichaceae</taxon>
        <taxon>Thioploca</taxon>
    </lineage>
</organism>
<dbReference type="EMBL" id="AP014633">
    <property type="protein sequence ID" value="BAP57374.1"/>
    <property type="molecule type" value="Genomic_DNA"/>
</dbReference>
<reference evidence="1 2" key="1">
    <citation type="journal article" date="2014" name="ISME J.">
        <title>Ecophysiology of Thioploca ingrica as revealed by the complete genome sequence supplemented with proteomic evidence.</title>
        <authorList>
            <person name="Kojima H."/>
            <person name="Ogura Y."/>
            <person name="Yamamoto N."/>
            <person name="Togashi T."/>
            <person name="Mori H."/>
            <person name="Watanabe T."/>
            <person name="Nemoto F."/>
            <person name="Kurokawa K."/>
            <person name="Hayashi T."/>
            <person name="Fukui M."/>
        </authorList>
    </citation>
    <scope>NUCLEOTIDE SEQUENCE [LARGE SCALE GENOMIC DNA]</scope>
</reference>
<name>A0A090AIZ6_9GAMM</name>
<dbReference type="OrthoDB" id="9791837at2"/>